<evidence type="ECO:0000256" key="3">
    <source>
        <dbReference type="ARBA" id="ARBA00023163"/>
    </source>
</evidence>
<evidence type="ECO:0000256" key="1">
    <source>
        <dbReference type="ARBA" id="ARBA00023015"/>
    </source>
</evidence>
<protein>
    <submittedName>
        <fullName evidence="5">DNA-binding Lrp family transcriptional regulator</fullName>
    </submittedName>
</protein>
<dbReference type="SMART" id="SM00344">
    <property type="entry name" value="HTH_ASNC"/>
    <property type="match status" value="2"/>
</dbReference>
<keyword evidence="3" id="KW-0804">Transcription</keyword>
<reference evidence="5 6" key="1">
    <citation type="submission" date="2020-08" db="EMBL/GenBank/DDBJ databases">
        <title>Sequencing the genomes of 1000 actinobacteria strains.</title>
        <authorList>
            <person name="Klenk H.-P."/>
        </authorList>
    </citation>
    <scope>NUCLEOTIDE SEQUENCE [LARGE SCALE GENOMIC DNA]</scope>
    <source>
        <strain evidence="5 6">DSM 45507</strain>
    </source>
</reference>
<dbReference type="InterPro" id="IPR036390">
    <property type="entry name" value="WH_DNA-bd_sf"/>
</dbReference>
<feature type="domain" description="HTH asnC-type" evidence="4">
    <location>
        <begin position="2"/>
        <end position="62"/>
    </location>
</feature>
<evidence type="ECO:0000313" key="6">
    <source>
        <dbReference type="Proteomes" id="UP000579153"/>
    </source>
</evidence>
<dbReference type="AlphaFoldDB" id="A0A7W9GEW9"/>
<proteinExistence type="predicted"/>
<dbReference type="SUPFAM" id="SSF54909">
    <property type="entry name" value="Dimeric alpha+beta barrel"/>
    <property type="match status" value="1"/>
</dbReference>
<accession>A0A7W9GEW9</accession>
<evidence type="ECO:0000259" key="4">
    <source>
        <dbReference type="PROSITE" id="PS50956"/>
    </source>
</evidence>
<dbReference type="EMBL" id="JACHMB010000001">
    <property type="protein sequence ID" value="MBB5782346.1"/>
    <property type="molecule type" value="Genomic_DNA"/>
</dbReference>
<dbReference type="RefSeq" id="WP_185075458.1">
    <property type="nucleotide sequence ID" value="NZ_JACHMB010000001.1"/>
</dbReference>
<dbReference type="Gene3D" id="1.10.10.10">
    <property type="entry name" value="Winged helix-like DNA-binding domain superfamily/Winged helix DNA-binding domain"/>
    <property type="match status" value="2"/>
</dbReference>
<dbReference type="InterPro" id="IPR011008">
    <property type="entry name" value="Dimeric_a/b-barrel"/>
</dbReference>
<dbReference type="GO" id="GO:0043565">
    <property type="term" value="F:sequence-specific DNA binding"/>
    <property type="evidence" value="ECO:0007669"/>
    <property type="project" value="InterPro"/>
</dbReference>
<dbReference type="Proteomes" id="UP000579153">
    <property type="component" value="Unassembled WGS sequence"/>
</dbReference>
<keyword evidence="1" id="KW-0805">Transcription regulation</keyword>
<sequence length="321" mass="34733">MLDDLDRGLIHALHIDGRAPFSGIARVLGVSTQTVARRYQRLRANASLRVVGLPDPRRVGRSQWVVRLSTSPAATRTLAQALARRPDTSWIKLLSGGTEIFAMVHVPHGVDDPPSMLLHDLPRKAGITSVSAQYLLHSYRGGPTAWQGIAQTLDEEQQRQLRRAHAAPSGRPSLDRTDQALLDALRHDGRAGYADLARSTGWSEATVARRLADLRAHGTIFFDLEIDPVALGVATQALLWMAIAPAHLDQVATALAGHDEPAAVAHTTGPTNLLAHALCSGTDHLHRYITHRLGALPEIRTIETAPVLQTVKHAGPLRPGP</sequence>
<dbReference type="PANTHER" id="PTHR30154">
    <property type="entry name" value="LEUCINE-RESPONSIVE REGULATORY PROTEIN"/>
    <property type="match status" value="1"/>
</dbReference>
<gene>
    <name evidence="5" type="ORF">HD596_009102</name>
</gene>
<dbReference type="Gene3D" id="3.30.70.920">
    <property type="match status" value="1"/>
</dbReference>
<evidence type="ECO:0000256" key="2">
    <source>
        <dbReference type="ARBA" id="ARBA00023125"/>
    </source>
</evidence>
<evidence type="ECO:0000313" key="5">
    <source>
        <dbReference type="EMBL" id="MBB5782346.1"/>
    </source>
</evidence>
<dbReference type="InterPro" id="IPR019888">
    <property type="entry name" value="Tscrpt_reg_AsnC-like"/>
</dbReference>
<dbReference type="PANTHER" id="PTHR30154:SF34">
    <property type="entry name" value="TRANSCRIPTIONAL REGULATOR AZLB"/>
    <property type="match status" value="1"/>
</dbReference>
<organism evidence="5 6">
    <name type="scientific">Nonomuraea jabiensis</name>
    <dbReference type="NCBI Taxonomy" id="882448"/>
    <lineage>
        <taxon>Bacteria</taxon>
        <taxon>Bacillati</taxon>
        <taxon>Actinomycetota</taxon>
        <taxon>Actinomycetes</taxon>
        <taxon>Streptosporangiales</taxon>
        <taxon>Streptosporangiaceae</taxon>
        <taxon>Nonomuraea</taxon>
    </lineage>
</organism>
<dbReference type="InterPro" id="IPR000485">
    <property type="entry name" value="AsnC-type_HTH_dom"/>
</dbReference>
<dbReference type="SUPFAM" id="SSF46785">
    <property type="entry name" value="Winged helix' DNA-binding domain"/>
    <property type="match status" value="2"/>
</dbReference>
<dbReference type="InterPro" id="IPR036388">
    <property type="entry name" value="WH-like_DNA-bd_sf"/>
</dbReference>
<keyword evidence="6" id="KW-1185">Reference proteome</keyword>
<dbReference type="PRINTS" id="PR00033">
    <property type="entry name" value="HTHASNC"/>
</dbReference>
<dbReference type="GO" id="GO:0043200">
    <property type="term" value="P:response to amino acid"/>
    <property type="evidence" value="ECO:0007669"/>
    <property type="project" value="TreeGrafter"/>
</dbReference>
<dbReference type="GO" id="GO:0005829">
    <property type="term" value="C:cytosol"/>
    <property type="evidence" value="ECO:0007669"/>
    <property type="project" value="TreeGrafter"/>
</dbReference>
<name>A0A7W9GEW9_9ACTN</name>
<keyword evidence="2 5" id="KW-0238">DNA-binding</keyword>
<dbReference type="InterPro" id="IPR019887">
    <property type="entry name" value="Tscrpt_reg_AsnC/Lrp_C"/>
</dbReference>
<feature type="domain" description="HTH asnC-type" evidence="4">
    <location>
        <begin position="174"/>
        <end position="234"/>
    </location>
</feature>
<dbReference type="Pfam" id="PF01037">
    <property type="entry name" value="AsnC_trans_reg"/>
    <property type="match status" value="1"/>
</dbReference>
<dbReference type="PROSITE" id="PS50956">
    <property type="entry name" value="HTH_ASNC_2"/>
    <property type="match status" value="2"/>
</dbReference>
<comment type="caution">
    <text evidence="5">The sequence shown here is derived from an EMBL/GenBank/DDBJ whole genome shotgun (WGS) entry which is preliminary data.</text>
</comment>
<dbReference type="Pfam" id="PF13404">
    <property type="entry name" value="HTH_AsnC-type"/>
    <property type="match status" value="2"/>
</dbReference>